<dbReference type="Proteomes" id="UP000181870">
    <property type="component" value="Unassembled WGS sequence"/>
</dbReference>
<keyword evidence="3" id="KW-0998">Cell outer membrane</keyword>
<comment type="subcellular location">
    <subcellularLocation>
        <location evidence="1">Cell outer membrane</location>
    </subcellularLocation>
</comment>
<evidence type="ECO:0000313" key="5">
    <source>
        <dbReference type="EMBL" id="SDI61301.1"/>
    </source>
</evidence>
<evidence type="ECO:0000259" key="4">
    <source>
        <dbReference type="Pfam" id="PF07715"/>
    </source>
</evidence>
<evidence type="ECO:0000256" key="1">
    <source>
        <dbReference type="ARBA" id="ARBA00004442"/>
    </source>
</evidence>
<protein>
    <submittedName>
        <fullName evidence="5">TonB-linked outer membrane protein, SusC/RagA family</fullName>
    </submittedName>
</protein>
<dbReference type="NCBIfam" id="TIGR04056">
    <property type="entry name" value="OMP_RagA_SusC"/>
    <property type="match status" value="1"/>
</dbReference>
<dbReference type="GO" id="GO:0009279">
    <property type="term" value="C:cell outer membrane"/>
    <property type="evidence" value="ECO:0007669"/>
    <property type="project" value="UniProtKB-SubCell"/>
</dbReference>
<sequence>MKNAIIRFCAIVALLGFGSEIRAARSGGHLFLPNDSISPDENTGQMMENTDLIRAAHDTKKKAVIYASKDTLNLWELSRSPYISLQQYLKGTLPGVYVQETTGEPGTMQNMLIRGLSTPVFSKGDMSSAQPVVFLNGIPLLTNDAYVYGIKNAEVNPIGTATNILASLNMDNVASIEVVKDAARLAKLGPLAANGAILVNLKDGYYGGSNMFIRANGGIAIPPSEIKMTNAANDYAFRMRFTDLCATNDQRTTYLNKMPAWMKDFRDMNFFGEPDWANDYYSMSPLYNFSASMGSGGSMANYIFMLGYTGNDGVADNTNFNKLTASFALNMNLTDQLGVSCLLNVARVSRNGNRNMRDRYAEIEYLPDLTTPLSSVSSVYRSYLDNYEEYKKDDNLNNLLNGYLGVNYTWGGLHVDTRLMMDYNTNVRHVFWPMGLMESVNYVSNYSGYNRRLIWQSSADYKFDIQKTHFLNMGAQAIIMKSVQHYNYAQAYDGTDDTKPSTNGGGFVYMRRFVDKMKNNMVSALFSVDYRYKNLFDAQVVFRGDGSSNIQKDSRWLFTPAASASLNLKNLLLQDLPKVSELALRGSWARIGRYQDNNRFAAGPQYTGEEMTSLGQPVTSSYYGWATVARPYNTGWIGYELGWPYSDKWNIGVNTSFFNQRLSLEVEYYNNTDCDLLTTIPVSREYGYEYKYASGMKVRNSGVEVTLSGKPFNNAKGFSWDASFSLAYNKNELLQLPENQNELVIGNRKLQVGHAIDQFWLYQNEGVYASDAEVPVKDGKKLSMSSIEFAKNDPKWKDQNGDNVINDDDKVLKGHSLPPVTGSFVNNFKLGRFDLGINLFFALGHDAINYRSSQRYNFLTLENTPSLESLREIFFWQNTNDKDNYPLYNQMSGLTPYRAEQDLFLEKLSYLKLRSLTLGYTMPIGKKAYKGEGKKKDASKKKLKDIYFYVTGNNLLTFTGFSGDDPELVEMDGYYRGYGQPLSRSVIVGLKLNF</sequence>
<evidence type="ECO:0000313" key="6">
    <source>
        <dbReference type="Proteomes" id="UP000181870"/>
    </source>
</evidence>
<dbReference type="InterPro" id="IPR036942">
    <property type="entry name" value="Beta-barrel_TonB_sf"/>
</dbReference>
<dbReference type="SUPFAM" id="SSF56935">
    <property type="entry name" value="Porins"/>
    <property type="match status" value="1"/>
</dbReference>
<dbReference type="InterPro" id="IPR037066">
    <property type="entry name" value="Plug_dom_sf"/>
</dbReference>
<name>A0A1G8M024_BACOV</name>
<reference evidence="5 6" key="1">
    <citation type="submission" date="2016-10" db="EMBL/GenBank/DDBJ databases">
        <authorList>
            <person name="de Groot N.N."/>
        </authorList>
    </citation>
    <scope>NUCLEOTIDE SEQUENCE [LARGE SCALE GENOMIC DNA]</scope>
    <source>
        <strain evidence="5 6">NLAE-zl-C57</strain>
    </source>
</reference>
<accession>A0A1G8M024</accession>
<keyword evidence="2" id="KW-0472">Membrane</keyword>
<feature type="domain" description="TonB-dependent receptor plug" evidence="4">
    <location>
        <begin position="75"/>
        <end position="195"/>
    </location>
</feature>
<evidence type="ECO:0000256" key="2">
    <source>
        <dbReference type="ARBA" id="ARBA00023136"/>
    </source>
</evidence>
<dbReference type="InterPro" id="IPR012910">
    <property type="entry name" value="Plug_dom"/>
</dbReference>
<dbReference type="InterPro" id="IPR023996">
    <property type="entry name" value="TonB-dep_OMP_SusC/RagA"/>
</dbReference>
<dbReference type="EMBL" id="FNDO01000059">
    <property type="protein sequence ID" value="SDI61301.1"/>
    <property type="molecule type" value="Genomic_DNA"/>
</dbReference>
<proteinExistence type="predicted"/>
<organism evidence="5 6">
    <name type="scientific">Bacteroides ovatus</name>
    <dbReference type="NCBI Taxonomy" id="28116"/>
    <lineage>
        <taxon>Bacteria</taxon>
        <taxon>Pseudomonadati</taxon>
        <taxon>Bacteroidota</taxon>
        <taxon>Bacteroidia</taxon>
        <taxon>Bacteroidales</taxon>
        <taxon>Bacteroidaceae</taxon>
        <taxon>Bacteroides</taxon>
    </lineage>
</organism>
<dbReference type="Gene3D" id="2.170.130.10">
    <property type="entry name" value="TonB-dependent receptor, plug domain"/>
    <property type="match status" value="1"/>
</dbReference>
<dbReference type="RefSeq" id="WP_074638537.1">
    <property type="nucleotide sequence ID" value="NZ_FNDO01000059.1"/>
</dbReference>
<dbReference type="Gene3D" id="2.40.170.20">
    <property type="entry name" value="TonB-dependent receptor, beta-barrel domain"/>
    <property type="match status" value="1"/>
</dbReference>
<dbReference type="Pfam" id="PF07715">
    <property type="entry name" value="Plug"/>
    <property type="match status" value="1"/>
</dbReference>
<evidence type="ECO:0000256" key="3">
    <source>
        <dbReference type="ARBA" id="ARBA00023237"/>
    </source>
</evidence>
<gene>
    <name evidence="5" type="ORF">SAMN05192582_10594</name>
</gene>
<dbReference type="AlphaFoldDB" id="A0A1G8M024"/>